<feature type="transmembrane region" description="Helical" evidence="1">
    <location>
        <begin position="7"/>
        <end position="27"/>
    </location>
</feature>
<reference evidence="2 3" key="1">
    <citation type="submission" date="2016-10" db="EMBL/GenBank/DDBJ databases">
        <authorList>
            <person name="Varghese N."/>
            <person name="Submissions S."/>
        </authorList>
    </citation>
    <scope>NUCLEOTIDE SEQUENCE [LARGE SCALE GENOMIC DNA]</scope>
    <source>
        <strain evidence="2 3">DSM 13796</strain>
    </source>
</reference>
<evidence type="ECO:0000313" key="2">
    <source>
        <dbReference type="EMBL" id="SFQ40098.1"/>
    </source>
</evidence>
<keyword evidence="1" id="KW-0812">Transmembrane</keyword>
<dbReference type="InterPro" id="IPR018672">
    <property type="entry name" value="DUF2140"/>
</dbReference>
<dbReference type="RefSeq" id="WP_061803713.1">
    <property type="nucleotide sequence ID" value="NZ_FOXX01000002.1"/>
</dbReference>
<protein>
    <submittedName>
        <fullName evidence="2">Uncharacterized protein YpmS</fullName>
    </submittedName>
</protein>
<gene>
    <name evidence="2" type="ORF">SAMN02745910_01291</name>
</gene>
<keyword evidence="3" id="KW-1185">Reference proteome</keyword>
<proteinExistence type="predicted"/>
<evidence type="ECO:0000256" key="1">
    <source>
        <dbReference type="SAM" id="Phobius"/>
    </source>
</evidence>
<dbReference type="EMBL" id="FOXX01000002">
    <property type="protein sequence ID" value="SFQ40098.1"/>
    <property type="molecule type" value="Genomic_DNA"/>
</dbReference>
<dbReference type="GeneID" id="93710015"/>
<comment type="caution">
    <text evidence="2">The sequence shown here is derived from an EMBL/GenBank/DDBJ whole genome shotgun (WGS) entry which is preliminary data.</text>
</comment>
<keyword evidence="1" id="KW-1133">Transmembrane helix</keyword>
<accession>A0A1I5Y7C3</accession>
<dbReference type="Pfam" id="PF09911">
    <property type="entry name" value="DUF2140"/>
    <property type="match status" value="1"/>
</dbReference>
<name>A0A1I5Y7C3_9BACI</name>
<keyword evidence="1" id="KW-0472">Membrane</keyword>
<dbReference type="Proteomes" id="UP000182762">
    <property type="component" value="Unassembled WGS sequence"/>
</dbReference>
<sequence>MKKWKTLFFSLLCLNIILVLVAVVAIFQPIEQRQAPSKEEVNGIELGVVGDKKNLNALIDKYLKQEFASDALAYNVVLNDEVEVYGTIVAFGRDVDIKMTFAPIVQKNGNLVLEQTGLSVGALPLPVETVLKYVNNHFPMPEWVSINPKKESIYVALNQMELENGFRVKAEKFDLKNDEISIKLIDPSVQP</sequence>
<evidence type="ECO:0000313" key="3">
    <source>
        <dbReference type="Proteomes" id="UP000182762"/>
    </source>
</evidence>
<organism evidence="2 3">
    <name type="scientific">Priestia endophytica DSM 13796</name>
    <dbReference type="NCBI Taxonomy" id="1121089"/>
    <lineage>
        <taxon>Bacteria</taxon>
        <taxon>Bacillati</taxon>
        <taxon>Bacillota</taxon>
        <taxon>Bacilli</taxon>
        <taxon>Bacillales</taxon>
        <taxon>Bacillaceae</taxon>
        <taxon>Priestia</taxon>
    </lineage>
</organism>